<protein>
    <submittedName>
        <fullName evidence="2">Uncharacterized protein</fullName>
    </submittedName>
</protein>
<feature type="compositionally biased region" description="Basic and acidic residues" evidence="1">
    <location>
        <begin position="60"/>
        <end position="75"/>
    </location>
</feature>
<reference evidence="2" key="1">
    <citation type="submission" date="2022-01" db="EMBL/GenBank/DDBJ databases">
        <title>Genome Sequence Resource for Two Populations of Ditylenchus destructor, the Migratory Endoparasitic Phytonematode.</title>
        <authorList>
            <person name="Zhang H."/>
            <person name="Lin R."/>
            <person name="Xie B."/>
        </authorList>
    </citation>
    <scope>NUCLEOTIDE SEQUENCE</scope>
    <source>
        <strain evidence="2">BazhouSP</strain>
    </source>
</reference>
<feature type="region of interest" description="Disordered" evidence="1">
    <location>
        <begin position="165"/>
        <end position="219"/>
    </location>
</feature>
<sequence>MNRNFGARGPSVLEENDDWDDTPAVSKPVAKPVTSNSSWGGSQNGDESRQTRFGGAGSQREQRNDFGDTNRKEFGGRNSTGVFSGGNQFGSNRPRPNAEPSADPGNNRFAYGNQLSRSGYRVRSRDNSYQTGGCTGFGYRDNNAQAGGNVFGARSRFGFGNSISRFATRNDNTDNAGSNSRFGGNRFGSNQDANNDSTAAGRSRFGQRNEDDGGNQRNGFRKFTSNFAVSTPAVSAFVRLESNMNFGKAFYGGRKGLKEWNRETNQGPSQSSGFAQ</sequence>
<dbReference type="EMBL" id="JAKKPZ010000007">
    <property type="protein sequence ID" value="KAI1719002.1"/>
    <property type="molecule type" value="Genomic_DNA"/>
</dbReference>
<feature type="compositionally biased region" description="Polar residues" evidence="1">
    <location>
        <begin position="33"/>
        <end position="45"/>
    </location>
</feature>
<feature type="compositionally biased region" description="Polar residues" evidence="1">
    <location>
        <begin position="165"/>
        <end position="200"/>
    </location>
</feature>
<keyword evidence="3" id="KW-1185">Reference proteome</keyword>
<feature type="region of interest" description="Disordered" evidence="1">
    <location>
        <begin position="1"/>
        <end position="127"/>
    </location>
</feature>
<gene>
    <name evidence="2" type="ORF">DdX_06119</name>
</gene>
<evidence type="ECO:0000313" key="3">
    <source>
        <dbReference type="Proteomes" id="UP001201812"/>
    </source>
</evidence>
<proteinExistence type="predicted"/>
<organism evidence="2 3">
    <name type="scientific">Ditylenchus destructor</name>
    <dbReference type="NCBI Taxonomy" id="166010"/>
    <lineage>
        <taxon>Eukaryota</taxon>
        <taxon>Metazoa</taxon>
        <taxon>Ecdysozoa</taxon>
        <taxon>Nematoda</taxon>
        <taxon>Chromadorea</taxon>
        <taxon>Rhabditida</taxon>
        <taxon>Tylenchina</taxon>
        <taxon>Tylenchomorpha</taxon>
        <taxon>Sphaerularioidea</taxon>
        <taxon>Anguinidae</taxon>
        <taxon>Anguininae</taxon>
        <taxon>Ditylenchus</taxon>
    </lineage>
</organism>
<accession>A0AAD4N906</accession>
<comment type="caution">
    <text evidence="2">The sequence shown here is derived from an EMBL/GenBank/DDBJ whole genome shotgun (WGS) entry which is preliminary data.</text>
</comment>
<name>A0AAD4N906_9BILA</name>
<dbReference type="Proteomes" id="UP001201812">
    <property type="component" value="Unassembled WGS sequence"/>
</dbReference>
<evidence type="ECO:0000313" key="2">
    <source>
        <dbReference type="EMBL" id="KAI1719002.1"/>
    </source>
</evidence>
<evidence type="ECO:0000256" key="1">
    <source>
        <dbReference type="SAM" id="MobiDB-lite"/>
    </source>
</evidence>
<dbReference type="AlphaFoldDB" id="A0AAD4N906"/>